<dbReference type="PANTHER" id="PTHR22893">
    <property type="entry name" value="NADH OXIDOREDUCTASE-RELATED"/>
    <property type="match status" value="1"/>
</dbReference>
<dbReference type="EMBL" id="SIJB01000023">
    <property type="protein sequence ID" value="NBI29286.1"/>
    <property type="molecule type" value="Genomic_DNA"/>
</dbReference>
<evidence type="ECO:0000259" key="1">
    <source>
        <dbReference type="Pfam" id="PF00724"/>
    </source>
</evidence>
<evidence type="ECO:0000313" key="2">
    <source>
        <dbReference type="EMBL" id="NBI29286.1"/>
    </source>
</evidence>
<name>A0A6N9Q3C4_9BACL</name>
<dbReference type="PANTHER" id="PTHR22893:SF91">
    <property type="entry name" value="NADPH DEHYDROGENASE 2-RELATED"/>
    <property type="match status" value="1"/>
</dbReference>
<protein>
    <submittedName>
        <fullName evidence="2">NADH:flavin oxidoreductase</fullName>
    </submittedName>
</protein>
<accession>A0A6N9Q3C4</accession>
<dbReference type="SUPFAM" id="SSF51395">
    <property type="entry name" value="FMN-linked oxidoreductases"/>
    <property type="match status" value="1"/>
</dbReference>
<proteinExistence type="predicted"/>
<evidence type="ECO:0000313" key="3">
    <source>
        <dbReference type="Proteomes" id="UP000448943"/>
    </source>
</evidence>
<reference evidence="2 3" key="1">
    <citation type="submission" date="2019-01" db="EMBL/GenBank/DDBJ databases">
        <title>Chengkuizengella sp. nov., isolated from deep-sea sediment of East Pacific Ocean.</title>
        <authorList>
            <person name="Yang J."/>
            <person name="Lai Q."/>
            <person name="Shao Z."/>
        </authorList>
    </citation>
    <scope>NUCLEOTIDE SEQUENCE [LARGE SCALE GENOMIC DNA]</scope>
    <source>
        <strain evidence="2 3">YPA3-1-1</strain>
    </source>
</reference>
<keyword evidence="3" id="KW-1185">Reference proteome</keyword>
<dbReference type="Proteomes" id="UP000448943">
    <property type="component" value="Unassembled WGS sequence"/>
</dbReference>
<organism evidence="2 3">
    <name type="scientific">Chengkuizengella marina</name>
    <dbReference type="NCBI Taxonomy" id="2507566"/>
    <lineage>
        <taxon>Bacteria</taxon>
        <taxon>Bacillati</taxon>
        <taxon>Bacillota</taxon>
        <taxon>Bacilli</taxon>
        <taxon>Bacillales</taxon>
        <taxon>Paenibacillaceae</taxon>
        <taxon>Chengkuizengella</taxon>
    </lineage>
</organism>
<dbReference type="Pfam" id="PF00724">
    <property type="entry name" value="Oxidored_FMN"/>
    <property type="match status" value="1"/>
</dbReference>
<dbReference type="OrthoDB" id="9772736at2"/>
<dbReference type="Gene3D" id="3.20.20.70">
    <property type="entry name" value="Aldolase class I"/>
    <property type="match status" value="1"/>
</dbReference>
<dbReference type="GO" id="GO:0010181">
    <property type="term" value="F:FMN binding"/>
    <property type="evidence" value="ECO:0007669"/>
    <property type="project" value="InterPro"/>
</dbReference>
<dbReference type="InterPro" id="IPR001155">
    <property type="entry name" value="OxRdtase_FMN_N"/>
</dbReference>
<gene>
    <name evidence="2" type="ORF">ERL59_09975</name>
</gene>
<dbReference type="InterPro" id="IPR013785">
    <property type="entry name" value="Aldolase_TIM"/>
</dbReference>
<feature type="domain" description="NADH:flavin oxidoreductase/NADH oxidase N-terminal" evidence="1">
    <location>
        <begin position="1"/>
        <end position="318"/>
    </location>
</feature>
<dbReference type="AlphaFoldDB" id="A0A6N9Q3C4"/>
<dbReference type="InterPro" id="IPR045247">
    <property type="entry name" value="Oye-like"/>
</dbReference>
<comment type="caution">
    <text evidence="2">The sequence shown here is derived from an EMBL/GenBank/DDBJ whole genome shotgun (WGS) entry which is preliminary data.</text>
</comment>
<sequence length="341" mass="38228">MKNKFTLAPLTRTSATYEGVVTEKNAKYYERFAKGQFGLIITEGTYTDDQHSQGYFNQPGIINQEQIDGWRKVVDAVHKEGSKIIVQLMHAGAQAIGNRFTEQSIAPSSVLLEGEMAWKKVPKTATVEDLIKIKENFVKAALNAKDAGFDGVELHGANGYLLDEFLLKYTNKRQDQYGGSVQNRVRYLVEIIEAIREALGENFTVGIRLTQNNHIDGFTHEWEDGDAEVIFSSMKEAGVDYIHTFQYEGWKPAFRENSQSLAAAAKKYGQVTVIANGNLHELDKASEMVQNKDADFIAIGKLALSNPDLPVKAKNGIEFTSFDSEKFIGSDYTIKEFEYHM</sequence>
<dbReference type="CDD" id="cd02803">
    <property type="entry name" value="OYE_like_FMN_family"/>
    <property type="match status" value="1"/>
</dbReference>
<dbReference type="GO" id="GO:0016491">
    <property type="term" value="F:oxidoreductase activity"/>
    <property type="evidence" value="ECO:0007669"/>
    <property type="project" value="InterPro"/>
</dbReference>